<accession>A0ACB7VD60</accession>
<protein>
    <submittedName>
        <fullName evidence="1">Uncharacterized protein</fullName>
    </submittedName>
</protein>
<evidence type="ECO:0000313" key="2">
    <source>
        <dbReference type="Proteomes" id="UP000827976"/>
    </source>
</evidence>
<reference evidence="2" key="1">
    <citation type="journal article" date="2022" name="Nat. Commun.">
        <title>Chromosome evolution and the genetic basis of agronomically important traits in greater yam.</title>
        <authorList>
            <person name="Bredeson J.V."/>
            <person name="Lyons J.B."/>
            <person name="Oniyinde I.O."/>
            <person name="Okereke N.R."/>
            <person name="Kolade O."/>
            <person name="Nnabue I."/>
            <person name="Nwadili C.O."/>
            <person name="Hribova E."/>
            <person name="Parker M."/>
            <person name="Nwogha J."/>
            <person name="Shu S."/>
            <person name="Carlson J."/>
            <person name="Kariba R."/>
            <person name="Muthemba S."/>
            <person name="Knop K."/>
            <person name="Barton G.J."/>
            <person name="Sherwood A.V."/>
            <person name="Lopez-Montes A."/>
            <person name="Asiedu R."/>
            <person name="Jamnadass R."/>
            <person name="Muchugi A."/>
            <person name="Goodstein D."/>
            <person name="Egesi C.N."/>
            <person name="Featherston J."/>
            <person name="Asfaw A."/>
            <person name="Simpson G.G."/>
            <person name="Dolezel J."/>
            <person name="Hendre P.S."/>
            <person name="Van Deynze A."/>
            <person name="Kumar P.L."/>
            <person name="Obidiegwu J.E."/>
            <person name="Bhattacharjee R."/>
            <person name="Rokhsar D.S."/>
        </authorList>
    </citation>
    <scope>NUCLEOTIDE SEQUENCE [LARGE SCALE GENOMIC DNA]</scope>
    <source>
        <strain evidence="2">cv. TDa95/00328</strain>
    </source>
</reference>
<dbReference type="Proteomes" id="UP000827976">
    <property type="component" value="Chromosome 10"/>
</dbReference>
<gene>
    <name evidence="1" type="ORF">IHE45_10G095100</name>
</gene>
<organism evidence="1 2">
    <name type="scientific">Dioscorea alata</name>
    <name type="common">Purple yam</name>
    <dbReference type="NCBI Taxonomy" id="55571"/>
    <lineage>
        <taxon>Eukaryota</taxon>
        <taxon>Viridiplantae</taxon>
        <taxon>Streptophyta</taxon>
        <taxon>Embryophyta</taxon>
        <taxon>Tracheophyta</taxon>
        <taxon>Spermatophyta</taxon>
        <taxon>Magnoliopsida</taxon>
        <taxon>Liliopsida</taxon>
        <taxon>Dioscoreales</taxon>
        <taxon>Dioscoreaceae</taxon>
        <taxon>Dioscorea</taxon>
    </lineage>
</organism>
<proteinExistence type="predicted"/>
<keyword evidence="2" id="KW-1185">Reference proteome</keyword>
<name>A0ACB7VD60_DIOAL</name>
<dbReference type="EMBL" id="CM037020">
    <property type="protein sequence ID" value="KAH7671459.1"/>
    <property type="molecule type" value="Genomic_DNA"/>
</dbReference>
<evidence type="ECO:0000313" key="1">
    <source>
        <dbReference type="EMBL" id="KAH7671459.1"/>
    </source>
</evidence>
<sequence>METERVSIRAVSGDEEGRKRVDKVEVTEGVQLKPDTIRYIEKKLHDKGIQRMERHPVDGLPLVHGPPKSGHGGKFTWEGPCPEVEAELDPVPPAIDSQGSQLRRRRRRRRRRARWAPHRTSGGGQGSRDKGRHL</sequence>
<comment type="caution">
    <text evidence="1">The sequence shown here is derived from an EMBL/GenBank/DDBJ whole genome shotgun (WGS) entry which is preliminary data.</text>
</comment>